<dbReference type="RefSeq" id="WP_341400062.1">
    <property type="nucleotide sequence ID" value="NZ_JBBUTI010000011.1"/>
</dbReference>
<evidence type="ECO:0000313" key="4">
    <source>
        <dbReference type="EMBL" id="MEK8047754.1"/>
    </source>
</evidence>
<feature type="region of interest" description="Disordered" evidence="2">
    <location>
        <begin position="69"/>
        <end position="119"/>
    </location>
</feature>
<dbReference type="Gene3D" id="2.60.260.20">
    <property type="entry name" value="Urease metallochaperone UreE, N-terminal domain"/>
    <property type="match status" value="2"/>
</dbReference>
<dbReference type="Pfam" id="PF00226">
    <property type="entry name" value="DnaJ"/>
    <property type="match status" value="1"/>
</dbReference>
<reference evidence="4 5" key="1">
    <citation type="submission" date="2024-04" db="EMBL/GenBank/DDBJ databases">
        <title>Novel species of the genus Ideonella isolated from streams.</title>
        <authorList>
            <person name="Lu H."/>
        </authorList>
    </citation>
    <scope>NUCLEOTIDE SEQUENCE [LARGE SCALE GENOMIC DNA]</scope>
    <source>
        <strain evidence="4 5">LYT19W</strain>
    </source>
</reference>
<dbReference type="Proteomes" id="UP001379945">
    <property type="component" value="Unassembled WGS sequence"/>
</dbReference>
<dbReference type="InterPro" id="IPR002939">
    <property type="entry name" value="DnaJ_C"/>
</dbReference>
<dbReference type="PANTHER" id="PTHR43096:SF52">
    <property type="entry name" value="DNAJ HOMOLOG 1, MITOCHONDRIAL-RELATED"/>
    <property type="match status" value="1"/>
</dbReference>
<evidence type="ECO:0000313" key="5">
    <source>
        <dbReference type="Proteomes" id="UP001379945"/>
    </source>
</evidence>
<evidence type="ECO:0000259" key="3">
    <source>
        <dbReference type="PROSITE" id="PS50076"/>
    </source>
</evidence>
<accession>A0ABU9C785</accession>
<keyword evidence="5" id="KW-1185">Reference proteome</keyword>
<dbReference type="SMART" id="SM00271">
    <property type="entry name" value="DnaJ"/>
    <property type="match status" value="1"/>
</dbReference>
<evidence type="ECO:0000256" key="2">
    <source>
        <dbReference type="SAM" id="MobiDB-lite"/>
    </source>
</evidence>
<dbReference type="InterPro" id="IPR001623">
    <property type="entry name" value="DnaJ_domain"/>
</dbReference>
<feature type="domain" description="J" evidence="3">
    <location>
        <begin position="11"/>
        <end position="75"/>
    </location>
</feature>
<dbReference type="Pfam" id="PF01556">
    <property type="entry name" value="DnaJ_C"/>
    <property type="match status" value="1"/>
</dbReference>
<organism evidence="4 5">
    <name type="scientific">Ideonella margarita</name>
    <dbReference type="NCBI Taxonomy" id="2984191"/>
    <lineage>
        <taxon>Bacteria</taxon>
        <taxon>Pseudomonadati</taxon>
        <taxon>Pseudomonadota</taxon>
        <taxon>Betaproteobacteria</taxon>
        <taxon>Burkholderiales</taxon>
        <taxon>Sphaerotilaceae</taxon>
        <taxon>Ideonella</taxon>
    </lineage>
</organism>
<dbReference type="InterPro" id="IPR008971">
    <property type="entry name" value="HSP40/DnaJ_pept-bd"/>
</dbReference>
<dbReference type="InterPro" id="IPR036869">
    <property type="entry name" value="J_dom_sf"/>
</dbReference>
<evidence type="ECO:0000256" key="1">
    <source>
        <dbReference type="ARBA" id="ARBA00023186"/>
    </source>
</evidence>
<dbReference type="PANTHER" id="PTHR43096">
    <property type="entry name" value="DNAJ HOMOLOG 1, MITOCHONDRIAL-RELATED"/>
    <property type="match status" value="1"/>
</dbReference>
<sequence length="321" mass="34832">MPAARPEPPANPYTVLGVATNATEQEIKQAWRRQARRYHPDVSKAPDAEARFKALADAHRLLKDPARRAAYDRGDPDPETHPGFHQPPPQRSTRPSQRAQRRPAGRGPSIDEDFFSGTQGDSASELLEALLRQHQQDTPPQDQTAELQISVEEACTGGHRLVQLQGHHHSGQSDGLRELDVTIPPGMADGQRLRLAGQAGVDALGRHGDVVLTVHLQPHPLFSVQGRDISLQLPVTPWEAALGAQVTLPTPTGSLTLTVPPDSPGGRRLRLSGRGIPGKPAGDLYAVLQLVLPRADTPDARAAYAEFARQLPFDARPAWAH</sequence>
<dbReference type="Gene3D" id="1.10.287.110">
    <property type="entry name" value="DnaJ domain"/>
    <property type="match status" value="1"/>
</dbReference>
<dbReference type="SUPFAM" id="SSF46565">
    <property type="entry name" value="Chaperone J-domain"/>
    <property type="match status" value="1"/>
</dbReference>
<dbReference type="PRINTS" id="PR00625">
    <property type="entry name" value="JDOMAIN"/>
</dbReference>
<keyword evidence="1" id="KW-0143">Chaperone</keyword>
<protein>
    <submittedName>
        <fullName evidence="4">DnaJ C-terminal domain-containing protein</fullName>
    </submittedName>
</protein>
<dbReference type="CDD" id="cd10747">
    <property type="entry name" value="DnaJ_C"/>
    <property type="match status" value="1"/>
</dbReference>
<proteinExistence type="predicted"/>
<dbReference type="CDD" id="cd06257">
    <property type="entry name" value="DnaJ"/>
    <property type="match status" value="1"/>
</dbReference>
<feature type="compositionally biased region" description="Basic and acidic residues" evidence="2">
    <location>
        <begin position="69"/>
        <end position="82"/>
    </location>
</feature>
<comment type="caution">
    <text evidence="4">The sequence shown here is derived from an EMBL/GenBank/DDBJ whole genome shotgun (WGS) entry which is preliminary data.</text>
</comment>
<gene>
    <name evidence="4" type="ORF">AACH00_15430</name>
</gene>
<dbReference type="EMBL" id="JBBUTI010000011">
    <property type="protein sequence ID" value="MEK8047754.1"/>
    <property type="molecule type" value="Genomic_DNA"/>
</dbReference>
<dbReference type="SUPFAM" id="SSF49493">
    <property type="entry name" value="HSP40/DnaJ peptide-binding domain"/>
    <property type="match status" value="2"/>
</dbReference>
<name>A0ABU9C785_9BURK</name>
<dbReference type="PROSITE" id="PS50076">
    <property type="entry name" value="DNAJ_2"/>
    <property type="match status" value="1"/>
</dbReference>